<protein>
    <submittedName>
        <fullName evidence="1">Uncharacterized protein</fullName>
    </submittedName>
</protein>
<sequence>MRAHAGTVGATAWIDSEHAIDSADGTANRATYDSTDRTSHAVTLVSTTAHATGNALGIRSAR</sequence>
<reference evidence="2" key="1">
    <citation type="journal article" date="2019" name="Int. J. Syst. Evol. Microbiol.">
        <title>The Global Catalogue of Microorganisms (GCM) 10K type strain sequencing project: providing services to taxonomists for standard genome sequencing and annotation.</title>
        <authorList>
            <consortium name="The Broad Institute Genomics Platform"/>
            <consortium name="The Broad Institute Genome Sequencing Center for Infectious Disease"/>
            <person name="Wu L."/>
            <person name="Ma J."/>
        </authorList>
    </citation>
    <scope>NUCLEOTIDE SEQUENCE [LARGE SCALE GENOMIC DNA]</scope>
    <source>
        <strain evidence="2">NBRC 107710</strain>
    </source>
</reference>
<evidence type="ECO:0000313" key="1">
    <source>
        <dbReference type="EMBL" id="GLS43530.1"/>
    </source>
</evidence>
<keyword evidence="2" id="KW-1185">Reference proteome</keyword>
<proteinExistence type="predicted"/>
<dbReference type="EMBL" id="BSPG01000005">
    <property type="protein sequence ID" value="GLS43530.1"/>
    <property type="molecule type" value="Genomic_DNA"/>
</dbReference>
<comment type="caution">
    <text evidence="1">The sequence shown here is derived from an EMBL/GenBank/DDBJ whole genome shotgun (WGS) entry which is preliminary data.</text>
</comment>
<dbReference type="Proteomes" id="UP001156881">
    <property type="component" value="Unassembled WGS sequence"/>
</dbReference>
<evidence type="ECO:0000313" key="2">
    <source>
        <dbReference type="Proteomes" id="UP001156881"/>
    </source>
</evidence>
<name>A0ABQ6D1K0_9HYPH</name>
<accession>A0ABQ6D1K0</accession>
<organism evidence="1 2">
    <name type="scientific">Methylobacterium brachythecii</name>
    <dbReference type="NCBI Taxonomy" id="1176177"/>
    <lineage>
        <taxon>Bacteria</taxon>
        <taxon>Pseudomonadati</taxon>
        <taxon>Pseudomonadota</taxon>
        <taxon>Alphaproteobacteria</taxon>
        <taxon>Hyphomicrobiales</taxon>
        <taxon>Methylobacteriaceae</taxon>
        <taxon>Methylobacterium</taxon>
    </lineage>
</organism>
<gene>
    <name evidence="1" type="ORF">GCM10007884_15150</name>
</gene>